<dbReference type="GO" id="GO:0000981">
    <property type="term" value="F:DNA-binding transcription factor activity, RNA polymerase II-specific"/>
    <property type="evidence" value="ECO:0007669"/>
    <property type="project" value="InterPro"/>
</dbReference>
<dbReference type="PROSITE" id="PS00463">
    <property type="entry name" value="ZN2_CY6_FUNGAL_1"/>
    <property type="match status" value="1"/>
</dbReference>
<keyword evidence="2" id="KW-0479">Metal-binding</keyword>
<dbReference type="CDD" id="cd12148">
    <property type="entry name" value="fungal_TF_MHR"/>
    <property type="match status" value="1"/>
</dbReference>
<feature type="region of interest" description="Disordered" evidence="7">
    <location>
        <begin position="72"/>
        <end position="106"/>
    </location>
</feature>
<feature type="domain" description="Zn(2)-C6 fungal-type" evidence="8">
    <location>
        <begin position="41"/>
        <end position="70"/>
    </location>
</feature>
<dbReference type="GO" id="GO:0045944">
    <property type="term" value="P:positive regulation of transcription by RNA polymerase II"/>
    <property type="evidence" value="ECO:0007669"/>
    <property type="project" value="TreeGrafter"/>
</dbReference>
<protein>
    <recommendedName>
        <fullName evidence="8">Zn(2)-C6 fungal-type domain-containing protein</fullName>
    </recommendedName>
</protein>
<dbReference type="SUPFAM" id="SSF57701">
    <property type="entry name" value="Zn2/Cys6 DNA-binding domain"/>
    <property type="match status" value="1"/>
</dbReference>
<dbReference type="SMART" id="SM00906">
    <property type="entry name" value="Fungal_trans"/>
    <property type="match status" value="1"/>
</dbReference>
<keyword evidence="3" id="KW-0805">Transcription regulation</keyword>
<dbReference type="InterPro" id="IPR007219">
    <property type="entry name" value="XnlR_reg_dom"/>
</dbReference>
<feature type="compositionally biased region" description="Polar residues" evidence="7">
    <location>
        <begin position="1"/>
        <end position="12"/>
    </location>
</feature>
<dbReference type="Proteomes" id="UP000184356">
    <property type="component" value="Unassembled WGS sequence"/>
</dbReference>
<feature type="compositionally biased region" description="Polar residues" evidence="7">
    <location>
        <begin position="84"/>
        <end position="95"/>
    </location>
</feature>
<reference evidence="10" key="1">
    <citation type="journal article" date="2017" name="Genome Biol.">
        <title>Comparative genomics reveals high biological diversity and specific adaptations in the industrially and medically important fungal genus Aspergillus.</title>
        <authorList>
            <person name="de Vries R.P."/>
            <person name="Riley R."/>
            <person name="Wiebenga A."/>
            <person name="Aguilar-Osorio G."/>
            <person name="Amillis S."/>
            <person name="Uchima C.A."/>
            <person name="Anderluh G."/>
            <person name="Asadollahi M."/>
            <person name="Askin M."/>
            <person name="Barry K."/>
            <person name="Battaglia E."/>
            <person name="Bayram O."/>
            <person name="Benocci T."/>
            <person name="Braus-Stromeyer S.A."/>
            <person name="Caldana C."/>
            <person name="Canovas D."/>
            <person name="Cerqueira G.C."/>
            <person name="Chen F."/>
            <person name="Chen W."/>
            <person name="Choi C."/>
            <person name="Clum A."/>
            <person name="Dos Santos R.A."/>
            <person name="Damasio A.R."/>
            <person name="Diallinas G."/>
            <person name="Emri T."/>
            <person name="Fekete E."/>
            <person name="Flipphi M."/>
            <person name="Freyberg S."/>
            <person name="Gallo A."/>
            <person name="Gournas C."/>
            <person name="Habgood R."/>
            <person name="Hainaut M."/>
            <person name="Harispe M.L."/>
            <person name="Henrissat B."/>
            <person name="Hilden K.S."/>
            <person name="Hope R."/>
            <person name="Hossain A."/>
            <person name="Karabika E."/>
            <person name="Karaffa L."/>
            <person name="Karanyi Z."/>
            <person name="Krasevec N."/>
            <person name="Kuo A."/>
            <person name="Kusch H."/>
            <person name="LaButti K."/>
            <person name="Lagendijk E.L."/>
            <person name="Lapidus A."/>
            <person name="Levasseur A."/>
            <person name="Lindquist E."/>
            <person name="Lipzen A."/>
            <person name="Logrieco A.F."/>
            <person name="MacCabe A."/>
            <person name="Maekelae M.R."/>
            <person name="Malavazi I."/>
            <person name="Melin P."/>
            <person name="Meyer V."/>
            <person name="Mielnichuk N."/>
            <person name="Miskei M."/>
            <person name="Molnar A.P."/>
            <person name="Mule G."/>
            <person name="Ngan C.Y."/>
            <person name="Orejas M."/>
            <person name="Orosz E."/>
            <person name="Ouedraogo J.P."/>
            <person name="Overkamp K.M."/>
            <person name="Park H.-S."/>
            <person name="Perrone G."/>
            <person name="Piumi F."/>
            <person name="Punt P.J."/>
            <person name="Ram A.F."/>
            <person name="Ramon A."/>
            <person name="Rauscher S."/>
            <person name="Record E."/>
            <person name="Riano-Pachon D.M."/>
            <person name="Robert V."/>
            <person name="Roehrig J."/>
            <person name="Ruller R."/>
            <person name="Salamov A."/>
            <person name="Salih N.S."/>
            <person name="Samson R.A."/>
            <person name="Sandor E."/>
            <person name="Sanguinetti M."/>
            <person name="Schuetze T."/>
            <person name="Sepcic K."/>
            <person name="Shelest E."/>
            <person name="Sherlock G."/>
            <person name="Sophianopoulou V."/>
            <person name="Squina F.M."/>
            <person name="Sun H."/>
            <person name="Susca A."/>
            <person name="Todd R.B."/>
            <person name="Tsang A."/>
            <person name="Unkles S.E."/>
            <person name="van de Wiele N."/>
            <person name="van Rossen-Uffink D."/>
            <person name="Oliveira J.V."/>
            <person name="Vesth T.C."/>
            <person name="Visser J."/>
            <person name="Yu J.-H."/>
            <person name="Zhou M."/>
            <person name="Andersen M.R."/>
            <person name="Archer D.B."/>
            <person name="Baker S.E."/>
            <person name="Benoit I."/>
            <person name="Brakhage A.A."/>
            <person name="Braus G.H."/>
            <person name="Fischer R."/>
            <person name="Frisvad J.C."/>
            <person name="Goldman G.H."/>
            <person name="Houbraken J."/>
            <person name="Oakley B."/>
            <person name="Pocsi I."/>
            <person name="Scazzocchio C."/>
            <person name="Seiboth B."/>
            <person name="vanKuyk P.A."/>
            <person name="Wortman J."/>
            <person name="Dyer P.S."/>
            <person name="Grigoriev I.V."/>
        </authorList>
    </citation>
    <scope>NUCLEOTIDE SEQUENCE [LARGE SCALE GENOMIC DNA]</scope>
    <source>
        <strain evidence="10">CBS 593.65</strain>
    </source>
</reference>
<dbReference type="InterPro" id="IPR036864">
    <property type="entry name" value="Zn2-C6_fun-type_DNA-bd_sf"/>
</dbReference>
<dbReference type="Pfam" id="PF04082">
    <property type="entry name" value="Fungal_trans"/>
    <property type="match status" value="1"/>
</dbReference>
<dbReference type="SMART" id="SM00066">
    <property type="entry name" value="GAL4"/>
    <property type="match status" value="1"/>
</dbReference>
<organism evidence="9 10">
    <name type="scientific">Aspergillus sydowii CBS 593.65</name>
    <dbReference type="NCBI Taxonomy" id="1036612"/>
    <lineage>
        <taxon>Eukaryota</taxon>
        <taxon>Fungi</taxon>
        <taxon>Dikarya</taxon>
        <taxon>Ascomycota</taxon>
        <taxon>Pezizomycotina</taxon>
        <taxon>Eurotiomycetes</taxon>
        <taxon>Eurotiomycetidae</taxon>
        <taxon>Eurotiales</taxon>
        <taxon>Aspergillaceae</taxon>
        <taxon>Aspergillus</taxon>
        <taxon>Aspergillus subgen. Nidulantes</taxon>
    </lineage>
</organism>
<dbReference type="AlphaFoldDB" id="A0A1L9T8B9"/>
<keyword evidence="6" id="KW-0539">Nucleus</keyword>
<evidence type="ECO:0000256" key="5">
    <source>
        <dbReference type="ARBA" id="ARBA00023163"/>
    </source>
</evidence>
<dbReference type="Pfam" id="PF00172">
    <property type="entry name" value="Zn_clus"/>
    <property type="match status" value="1"/>
</dbReference>
<dbReference type="STRING" id="1036612.A0A1L9T8B9"/>
<dbReference type="VEuPathDB" id="FungiDB:ASPSYDRAFT_157941"/>
<proteinExistence type="predicted"/>
<accession>A0A1L9T8B9</accession>
<gene>
    <name evidence="9" type="ORF">ASPSYDRAFT_157941</name>
</gene>
<evidence type="ECO:0000256" key="6">
    <source>
        <dbReference type="ARBA" id="ARBA00023242"/>
    </source>
</evidence>
<evidence type="ECO:0000259" key="8">
    <source>
        <dbReference type="PROSITE" id="PS50048"/>
    </source>
</evidence>
<evidence type="ECO:0000256" key="3">
    <source>
        <dbReference type="ARBA" id="ARBA00023015"/>
    </source>
</evidence>
<dbReference type="Gene3D" id="4.10.240.10">
    <property type="entry name" value="Zn(2)-C6 fungal-type DNA-binding domain"/>
    <property type="match status" value="1"/>
</dbReference>
<dbReference type="PROSITE" id="PS50048">
    <property type="entry name" value="ZN2_CY6_FUNGAL_2"/>
    <property type="match status" value="1"/>
</dbReference>
<keyword evidence="10" id="KW-1185">Reference proteome</keyword>
<feature type="compositionally biased region" description="Basic and acidic residues" evidence="7">
    <location>
        <begin position="29"/>
        <end position="38"/>
    </location>
</feature>
<evidence type="ECO:0000313" key="9">
    <source>
        <dbReference type="EMBL" id="OJJ55631.1"/>
    </source>
</evidence>
<dbReference type="OrthoDB" id="2579025at2759"/>
<dbReference type="EMBL" id="KV878592">
    <property type="protein sequence ID" value="OJJ55631.1"/>
    <property type="molecule type" value="Genomic_DNA"/>
</dbReference>
<comment type="subcellular location">
    <subcellularLocation>
        <location evidence="1">Nucleus</location>
    </subcellularLocation>
</comment>
<dbReference type="InterPro" id="IPR001138">
    <property type="entry name" value="Zn2Cys6_DnaBD"/>
</dbReference>
<dbReference type="GeneID" id="63758758"/>
<dbReference type="InterPro" id="IPR051711">
    <property type="entry name" value="Stress_Response_Reg"/>
</dbReference>
<feature type="region of interest" description="Disordered" evidence="7">
    <location>
        <begin position="1"/>
        <end position="38"/>
    </location>
</feature>
<dbReference type="CDD" id="cd00067">
    <property type="entry name" value="GAL4"/>
    <property type="match status" value="1"/>
</dbReference>
<dbReference type="PANTHER" id="PTHR47540:SF2">
    <property type="entry name" value="ZN(II)2CYS6 TRANSCRIPTION FACTOR (EUROFUNG)"/>
    <property type="match status" value="1"/>
</dbReference>
<dbReference type="GO" id="GO:0008270">
    <property type="term" value="F:zinc ion binding"/>
    <property type="evidence" value="ECO:0007669"/>
    <property type="project" value="InterPro"/>
</dbReference>
<dbReference type="RefSeq" id="XP_040699437.1">
    <property type="nucleotide sequence ID" value="XM_040842685.1"/>
</dbReference>
<dbReference type="GO" id="GO:0005634">
    <property type="term" value="C:nucleus"/>
    <property type="evidence" value="ECO:0007669"/>
    <property type="project" value="UniProtKB-SubCell"/>
</dbReference>
<dbReference type="PANTHER" id="PTHR47540">
    <property type="entry name" value="THIAMINE REPRESSIBLE GENES REGULATORY PROTEIN THI5"/>
    <property type="match status" value="1"/>
</dbReference>
<keyword evidence="4" id="KW-0238">DNA-binding</keyword>
<name>A0A1L9T8B9_9EURO</name>
<keyword evidence="5" id="KW-0804">Transcription</keyword>
<evidence type="ECO:0000256" key="7">
    <source>
        <dbReference type="SAM" id="MobiDB-lite"/>
    </source>
</evidence>
<sequence>MNSPAAPTSTPKRSYASEHAPSPDTGEASENRRKDPKVSRACDACKVKKIRCSGTLPCATCARRRLTCTFASRYGRGRPPTPPASSVQQGFTPGSQHAADGAVSTTSRSLSASCSVGYTDARDGEQEAPGRRAASELVIEGQYFDLTSGLTFLHRAWSKLSAQRGNAVCYGSNDAERNQLLASAGDRPFYLERPRACNEVFPDEETAHRLFAFYFDTCVVTYRMLHRQTAEAWLTTMLRNRAHNYAVTTSVGNARAAIILTIFAIACFRKLKIENGCCSNDLDPVAFGESDALFCAAMQLTDSEMGFPRLESAQARLIQVLYLLQTSRMNKAWYTFGNAYQIISSLGLHRRQHRQPSTSFGERSDYIAHQCAKRVFWTAYTIDKYLSVVFGRPRLLHDDEIDQDFPDTVNDEEMGAHGPSTSDANEESHIISLIFHAKIAKIIGRISREVYRVGDGEGRNAQRAAAADCLVRELYAWHAELPPHLGAVKPSTLIPSFRREATALSLAYLHAVIHATRPFLLGDGHHSSDQTEVKDRVNECLSAARKTLSLVANMANDDHLFHSFWWTQYVLFCALAVVYVWEIQQNASSSTRPAQEGQEARSLYELAESCRLRLLQGNLAAPSSHRYGIILEELHSEAQQQSIRSNYTRLSSTGPQNDFHPDEMAIPATEFALQTGPSMLDGWQTTDWLDLDSSAFYPMFDAFHAL</sequence>
<dbReference type="GO" id="GO:0006351">
    <property type="term" value="P:DNA-templated transcription"/>
    <property type="evidence" value="ECO:0007669"/>
    <property type="project" value="InterPro"/>
</dbReference>
<evidence type="ECO:0000313" key="10">
    <source>
        <dbReference type="Proteomes" id="UP000184356"/>
    </source>
</evidence>
<evidence type="ECO:0000256" key="2">
    <source>
        <dbReference type="ARBA" id="ARBA00022723"/>
    </source>
</evidence>
<evidence type="ECO:0000256" key="4">
    <source>
        <dbReference type="ARBA" id="ARBA00023125"/>
    </source>
</evidence>
<evidence type="ECO:0000256" key="1">
    <source>
        <dbReference type="ARBA" id="ARBA00004123"/>
    </source>
</evidence>
<dbReference type="GO" id="GO:0043565">
    <property type="term" value="F:sequence-specific DNA binding"/>
    <property type="evidence" value="ECO:0007669"/>
    <property type="project" value="TreeGrafter"/>
</dbReference>